<sequence length="96" mass="11576">MANTMFTMKLDTELRDEFMAEAAAADRPAAQIMREFMREFIQKQKDEREYREFLRRKVEKARGQMLRGEYRSSEEVEAYFAERRARLRKEAGKETL</sequence>
<accession>A0A402TQ25</accession>
<organism evidence="1">
    <name type="scientific">Salmonella enterica</name>
    <name type="common">Salmonella choleraesuis</name>
    <dbReference type="NCBI Taxonomy" id="28901"/>
    <lineage>
        <taxon>Bacteria</taxon>
        <taxon>Pseudomonadati</taxon>
        <taxon>Pseudomonadota</taxon>
        <taxon>Gammaproteobacteria</taxon>
        <taxon>Enterobacterales</taxon>
        <taxon>Enterobacteriaceae</taxon>
        <taxon>Salmonella</taxon>
    </lineage>
</organism>
<dbReference type="AlphaFoldDB" id="A0A402TQ25"/>
<gene>
    <name evidence="1" type="ORF">ATP91_22815</name>
</gene>
<dbReference type="Proteomes" id="UP000839515">
    <property type="component" value="Unassembled WGS sequence"/>
</dbReference>
<comment type="caution">
    <text evidence="1">The sequence shown here is derived from an EMBL/GenBank/DDBJ whole genome shotgun (WGS) entry which is preliminary data.</text>
</comment>
<protein>
    <submittedName>
        <fullName evidence="1">Antitoxin of toxin-antitoxin stability system</fullName>
    </submittedName>
</protein>
<proteinExistence type="predicted"/>
<dbReference type="EMBL" id="RSTU01000026">
    <property type="protein sequence ID" value="MIT93076.1"/>
    <property type="molecule type" value="Genomic_DNA"/>
</dbReference>
<evidence type="ECO:0000313" key="1">
    <source>
        <dbReference type="EMBL" id="MIT93076.1"/>
    </source>
</evidence>
<reference evidence="1" key="1">
    <citation type="submission" date="2018-08" db="EMBL/GenBank/DDBJ databases">
        <authorList>
            <consortium name="GenomeTrakr network: Whole genome sequencing for foodborne pathogen traceback"/>
        </authorList>
    </citation>
    <scope>NUCLEOTIDE SEQUENCE [LARGE SCALE GENOMIC DNA]</scope>
    <source>
        <strain evidence="1">CFSAN034428</strain>
    </source>
</reference>
<name>A0A402TQ25_SALER</name>